<gene>
    <name evidence="1" type="ORF">EJQ19_04980</name>
</gene>
<sequence>MILMKGAIIKKVKEKMIMQKINILSYEQLESYKQKGYLVLRNVFSEQEARVLQAECDKLLTLEAYTTPRNVRAGHKGYTDGSIAIERLDPVHDISAVFADLVKDERILSPLRDIYLDEPKLFKDKLIFKLPGAKGYSMHQDASWWQGFPIEGLISVMVAIDGATVVNGGLELFPGYHDRLRSTPGELRNMNAEEIAEIDPSTGEIVETNPGDIILFHSFTPHQSGANTSDRSRKQLFLTYSPAKDGDLYKAHYQHYKRYALAGKDASEYYFL</sequence>
<dbReference type="SUPFAM" id="SSF51197">
    <property type="entry name" value="Clavaminate synthase-like"/>
    <property type="match status" value="1"/>
</dbReference>
<keyword evidence="1" id="KW-0223">Dioxygenase</keyword>
<keyword evidence="2" id="KW-1185">Reference proteome</keyword>
<name>A0A3S0BXN6_9BACL</name>
<dbReference type="Proteomes" id="UP000276128">
    <property type="component" value="Unassembled WGS sequence"/>
</dbReference>
<keyword evidence="1" id="KW-0560">Oxidoreductase</keyword>
<dbReference type="PANTHER" id="PTHR20883">
    <property type="entry name" value="PHYTANOYL-COA DIOXYGENASE DOMAIN CONTAINING 1"/>
    <property type="match status" value="1"/>
</dbReference>
<accession>A0A3S0BXN6</accession>
<dbReference type="EMBL" id="RXHU01000015">
    <property type="protein sequence ID" value="RTE10631.1"/>
    <property type="molecule type" value="Genomic_DNA"/>
</dbReference>
<dbReference type="InterPro" id="IPR008775">
    <property type="entry name" value="Phytyl_CoA_dOase-like"/>
</dbReference>
<dbReference type="GO" id="GO:0016706">
    <property type="term" value="F:2-oxoglutarate-dependent dioxygenase activity"/>
    <property type="evidence" value="ECO:0007669"/>
    <property type="project" value="UniProtKB-ARBA"/>
</dbReference>
<dbReference type="GO" id="GO:0005506">
    <property type="term" value="F:iron ion binding"/>
    <property type="evidence" value="ECO:0007669"/>
    <property type="project" value="UniProtKB-ARBA"/>
</dbReference>
<proteinExistence type="predicted"/>
<reference evidence="1 2" key="1">
    <citation type="submission" date="2018-12" db="EMBL/GenBank/DDBJ databases">
        <title>Bacillus ochoae sp. nov., Paenibacillus whitsoniae sp. nov., Paenibacillus spiritus sp. nov. Isolated from the Mars Exploration Rover during spacecraft assembly.</title>
        <authorList>
            <person name="Seuylemezian A."/>
            <person name="Vaishampayan P."/>
        </authorList>
    </citation>
    <scope>NUCLEOTIDE SEQUENCE [LARGE SCALE GENOMIC DNA]</scope>
    <source>
        <strain evidence="1 2">MER 54</strain>
    </source>
</reference>
<dbReference type="AlphaFoldDB" id="A0A3S0BXN6"/>
<dbReference type="PANTHER" id="PTHR20883:SF48">
    <property type="entry name" value="ECTOINE DIOXYGENASE"/>
    <property type="match status" value="1"/>
</dbReference>
<dbReference type="Pfam" id="PF05721">
    <property type="entry name" value="PhyH"/>
    <property type="match status" value="1"/>
</dbReference>
<comment type="caution">
    <text evidence="1">The sequence shown here is derived from an EMBL/GenBank/DDBJ whole genome shotgun (WGS) entry which is preliminary data.</text>
</comment>
<dbReference type="OrthoDB" id="9796766at2"/>
<organism evidence="1 2">
    <name type="scientific">Paenibacillus whitsoniae</name>
    <dbReference type="NCBI Taxonomy" id="2496558"/>
    <lineage>
        <taxon>Bacteria</taxon>
        <taxon>Bacillati</taxon>
        <taxon>Bacillota</taxon>
        <taxon>Bacilli</taxon>
        <taxon>Bacillales</taxon>
        <taxon>Paenibacillaceae</taxon>
        <taxon>Paenibacillus</taxon>
    </lineage>
</organism>
<evidence type="ECO:0000313" key="1">
    <source>
        <dbReference type="EMBL" id="RTE10631.1"/>
    </source>
</evidence>
<protein>
    <submittedName>
        <fullName evidence="1">Phytanoyl-CoA dioxygenase family protein</fullName>
    </submittedName>
</protein>
<dbReference type="Gene3D" id="2.60.120.620">
    <property type="entry name" value="q2cbj1_9rhob like domain"/>
    <property type="match status" value="1"/>
</dbReference>
<evidence type="ECO:0000313" key="2">
    <source>
        <dbReference type="Proteomes" id="UP000276128"/>
    </source>
</evidence>